<feature type="compositionally biased region" description="Basic residues" evidence="1">
    <location>
        <begin position="76"/>
        <end position="91"/>
    </location>
</feature>
<keyword evidence="3" id="KW-1185">Reference proteome</keyword>
<gene>
    <name evidence="2" type="ORF">FRACYDRAFT_251464</name>
</gene>
<dbReference type="KEGG" id="fcy:FRACYDRAFT_251464"/>
<organism evidence="2 3">
    <name type="scientific">Fragilariopsis cylindrus CCMP1102</name>
    <dbReference type="NCBI Taxonomy" id="635003"/>
    <lineage>
        <taxon>Eukaryota</taxon>
        <taxon>Sar</taxon>
        <taxon>Stramenopiles</taxon>
        <taxon>Ochrophyta</taxon>
        <taxon>Bacillariophyta</taxon>
        <taxon>Bacillariophyceae</taxon>
        <taxon>Bacillariophycidae</taxon>
        <taxon>Bacillariales</taxon>
        <taxon>Bacillariaceae</taxon>
        <taxon>Fragilariopsis</taxon>
    </lineage>
</organism>
<name>A0A1E7ENS4_9STRA</name>
<dbReference type="EMBL" id="KV784388">
    <property type="protein sequence ID" value="OEU07173.1"/>
    <property type="molecule type" value="Genomic_DNA"/>
</dbReference>
<evidence type="ECO:0000256" key="1">
    <source>
        <dbReference type="SAM" id="MobiDB-lite"/>
    </source>
</evidence>
<reference evidence="2 3" key="1">
    <citation type="submission" date="2016-09" db="EMBL/GenBank/DDBJ databases">
        <title>Extensive genetic diversity and differential bi-allelic expression allows diatom success in the polar Southern Ocean.</title>
        <authorList>
            <consortium name="DOE Joint Genome Institute"/>
            <person name="Mock T."/>
            <person name="Otillar R.P."/>
            <person name="Strauss J."/>
            <person name="Dupont C."/>
            <person name="Frickenhaus S."/>
            <person name="Maumus F."/>
            <person name="Mcmullan M."/>
            <person name="Sanges R."/>
            <person name="Schmutz J."/>
            <person name="Toseland A."/>
            <person name="Valas R."/>
            <person name="Veluchamy A."/>
            <person name="Ward B.J."/>
            <person name="Allen A."/>
            <person name="Barry K."/>
            <person name="Falciatore A."/>
            <person name="Ferrante M."/>
            <person name="Fortunato A.E."/>
            <person name="Gloeckner G."/>
            <person name="Gruber A."/>
            <person name="Hipkin R."/>
            <person name="Janech M."/>
            <person name="Kroth P."/>
            <person name="Leese F."/>
            <person name="Lindquist E."/>
            <person name="Lyon B.R."/>
            <person name="Martin J."/>
            <person name="Mayer C."/>
            <person name="Parker M."/>
            <person name="Quesneville H."/>
            <person name="Raymond J."/>
            <person name="Uhlig C."/>
            <person name="Valentin K.U."/>
            <person name="Worden A.Z."/>
            <person name="Armbrust E.V."/>
            <person name="Bowler C."/>
            <person name="Green B."/>
            <person name="Moulton V."/>
            <person name="Van Oosterhout C."/>
            <person name="Grigoriev I."/>
        </authorList>
    </citation>
    <scope>NUCLEOTIDE SEQUENCE [LARGE SCALE GENOMIC DNA]</scope>
    <source>
        <strain evidence="2 3">CCMP1102</strain>
    </source>
</reference>
<evidence type="ECO:0000313" key="3">
    <source>
        <dbReference type="Proteomes" id="UP000095751"/>
    </source>
</evidence>
<feature type="region of interest" description="Disordered" evidence="1">
    <location>
        <begin position="66"/>
        <end position="91"/>
    </location>
</feature>
<sequence>MYRLSKALGSLSVRSTIQMCHRPPPSLSSSEVAAAAAAAARWVTTINWKSYGNRDQFGDHDHQIRIFSGQTDGSKKKTKERKKKKKKKVGKYGHQSMIEFQRKWDKLELKRLKNLSHQAKLNEILSRCDKHLTPTLVRGSDEYDMEYILDYDLRQELMQSKGWVRVQSVLSHSEFKHWCNADLFMEALASHDGLDQCDVIYNRKVVETVELNKNRQYWQKLKRKQLKIEQVKKSKDYIRKVRLEWYKDDYKKYINTELDESKKEIIRLASTNLPVDAETSLIIEYIDTELDELKKEIDRLSSTNLPVDAQTSLLIEMMTVRQNQLEGDRNMIESLTFIDSYVELYDQNDDEITAQNIEFERCLHEYMIYYDIHLTKKERKDLRRLNDSYVELYDQNDDEITAQNIEFERCLYEYMIYYDIHLTKKERKDLRRLNRFARIDEELEELPSELVNDDISSSDPKYALMRHQRVTKEYLDSLYDIDENEDYDDLYDSHLSLK</sequence>
<dbReference type="InParanoid" id="A0A1E7ENS4"/>
<dbReference type="AlphaFoldDB" id="A0A1E7ENS4"/>
<dbReference type="Proteomes" id="UP000095751">
    <property type="component" value="Unassembled WGS sequence"/>
</dbReference>
<accession>A0A1E7ENS4</accession>
<proteinExistence type="predicted"/>
<protein>
    <submittedName>
        <fullName evidence="2">Uncharacterized protein</fullName>
    </submittedName>
</protein>
<evidence type="ECO:0000313" key="2">
    <source>
        <dbReference type="EMBL" id="OEU07173.1"/>
    </source>
</evidence>